<dbReference type="PROSITE" id="PS50059">
    <property type="entry name" value="FKBP_PPIASE"/>
    <property type="match status" value="1"/>
</dbReference>
<dbReference type="PANTHER" id="PTHR10516">
    <property type="entry name" value="PEPTIDYL-PROLYL CIS-TRANS ISOMERASE"/>
    <property type="match status" value="1"/>
</dbReference>
<dbReference type="eggNOG" id="KOG0544">
    <property type="taxonomic scope" value="Eukaryota"/>
</dbReference>
<dbReference type="AlphaFoldDB" id="D4B515"/>
<protein>
    <recommendedName>
        <fullName evidence="3 7">peptidylprolyl isomerase</fullName>
        <ecNumber evidence="3 7">5.2.1.8</ecNumber>
    </recommendedName>
</protein>
<keyword evidence="5 7" id="KW-0413">Isomerase</keyword>
<dbReference type="KEGG" id="abe:ARB_03555"/>
<evidence type="ECO:0000313" key="10">
    <source>
        <dbReference type="EMBL" id="EFE29563.1"/>
    </source>
</evidence>
<keyword evidence="11" id="KW-1185">Reference proteome</keyword>
<dbReference type="InterPro" id="IPR046357">
    <property type="entry name" value="PPIase_dom_sf"/>
</dbReference>
<dbReference type="GeneID" id="9525471"/>
<dbReference type="Gene3D" id="3.10.50.40">
    <property type="match status" value="1"/>
</dbReference>
<evidence type="ECO:0000313" key="11">
    <source>
        <dbReference type="Proteomes" id="UP000008866"/>
    </source>
</evidence>
<evidence type="ECO:0000256" key="3">
    <source>
        <dbReference type="ARBA" id="ARBA00013194"/>
    </source>
</evidence>
<comment type="catalytic activity">
    <reaction evidence="1 7">
        <text>[protein]-peptidylproline (omega=180) = [protein]-peptidylproline (omega=0)</text>
        <dbReference type="Rhea" id="RHEA:16237"/>
        <dbReference type="Rhea" id="RHEA-COMP:10747"/>
        <dbReference type="Rhea" id="RHEA-COMP:10748"/>
        <dbReference type="ChEBI" id="CHEBI:83833"/>
        <dbReference type="ChEBI" id="CHEBI:83834"/>
        <dbReference type="EC" id="5.2.1.8"/>
    </reaction>
</comment>
<dbReference type="Pfam" id="PF00254">
    <property type="entry name" value="FKBP_C"/>
    <property type="match status" value="1"/>
</dbReference>
<dbReference type="Proteomes" id="UP000008866">
    <property type="component" value="Unassembled WGS sequence"/>
</dbReference>
<feature type="coiled-coil region" evidence="8">
    <location>
        <begin position="61"/>
        <end position="89"/>
    </location>
</feature>
<dbReference type="InterPro" id="IPR050689">
    <property type="entry name" value="FKBP-type_PPIase"/>
</dbReference>
<feature type="domain" description="PPIase FKBP-type" evidence="9">
    <location>
        <begin position="108"/>
        <end position="197"/>
    </location>
</feature>
<accession>D4B515</accession>
<dbReference type="EC" id="5.2.1.8" evidence="3 7"/>
<evidence type="ECO:0000256" key="1">
    <source>
        <dbReference type="ARBA" id="ARBA00000971"/>
    </source>
</evidence>
<sequence>MGVTKTILRSGNGVDRPTKGDEVIIDYRGCLYDPSRSTFHNMGKQYVNFRFMSNLVLSMGMRKIKSRMIGIKKKKREEEEEEEDETENKKTWPWMTSQLMHVRFISRFDSSQDRGEFKTPIGIGKVIRVQQAFPMSKSLTSAFYCTGWDEGVMNMTVGEKCILTISGDYAYGDRYGLFPSLAPIALFSQGHPLLALPPFICPTPSLAVRQDKKRKGGK</sequence>
<comment type="similarity">
    <text evidence="6">Belongs to the FKBP-type PPIase family. FKBP1 subfamily.</text>
</comment>
<organism evidence="10 11">
    <name type="scientific">Arthroderma benhamiae (strain ATCC MYA-4681 / CBS 112371)</name>
    <name type="common">Trichophyton mentagrophytes</name>
    <dbReference type="NCBI Taxonomy" id="663331"/>
    <lineage>
        <taxon>Eukaryota</taxon>
        <taxon>Fungi</taxon>
        <taxon>Dikarya</taxon>
        <taxon>Ascomycota</taxon>
        <taxon>Pezizomycotina</taxon>
        <taxon>Eurotiomycetes</taxon>
        <taxon>Eurotiomycetidae</taxon>
        <taxon>Onygenales</taxon>
        <taxon>Arthrodermataceae</taxon>
        <taxon>Trichophyton</taxon>
    </lineage>
</organism>
<evidence type="ECO:0000256" key="2">
    <source>
        <dbReference type="ARBA" id="ARBA00002388"/>
    </source>
</evidence>
<dbReference type="HOGENOM" id="CLU_013615_6_0_1"/>
<dbReference type="STRING" id="663331.D4B515"/>
<evidence type="ECO:0000259" key="9">
    <source>
        <dbReference type="PROSITE" id="PS50059"/>
    </source>
</evidence>
<evidence type="ECO:0000256" key="6">
    <source>
        <dbReference type="ARBA" id="ARBA00038106"/>
    </source>
</evidence>
<proteinExistence type="inferred from homology"/>
<keyword evidence="4 7" id="KW-0697">Rotamase</keyword>
<dbReference type="SUPFAM" id="SSF54534">
    <property type="entry name" value="FKBP-like"/>
    <property type="match status" value="1"/>
</dbReference>
<evidence type="ECO:0000256" key="5">
    <source>
        <dbReference type="ARBA" id="ARBA00023235"/>
    </source>
</evidence>
<keyword evidence="8" id="KW-0175">Coiled coil</keyword>
<evidence type="ECO:0000256" key="7">
    <source>
        <dbReference type="PROSITE-ProRule" id="PRU00277"/>
    </source>
</evidence>
<evidence type="ECO:0000256" key="8">
    <source>
        <dbReference type="SAM" id="Coils"/>
    </source>
</evidence>
<dbReference type="InterPro" id="IPR001179">
    <property type="entry name" value="PPIase_FKBP_dom"/>
</dbReference>
<evidence type="ECO:0000256" key="4">
    <source>
        <dbReference type="ARBA" id="ARBA00023110"/>
    </source>
</evidence>
<comment type="function">
    <text evidence="2">PPIases accelerate the folding of proteins. It catalyzes the cis-trans isomerization of proline imidic peptide bonds in oligopeptides.</text>
</comment>
<gene>
    <name evidence="10" type="ORF">ARB_03555</name>
</gene>
<dbReference type="EMBL" id="ABSU01000036">
    <property type="protein sequence ID" value="EFE29563.1"/>
    <property type="molecule type" value="Genomic_DNA"/>
</dbReference>
<dbReference type="GO" id="GO:0003755">
    <property type="term" value="F:peptidyl-prolyl cis-trans isomerase activity"/>
    <property type="evidence" value="ECO:0007669"/>
    <property type="project" value="UniProtKB-KW"/>
</dbReference>
<reference evidence="11" key="1">
    <citation type="journal article" date="2011" name="Genome Biol.">
        <title>Comparative and functional genomics provide insights into the pathogenicity of dermatophytic fungi.</title>
        <authorList>
            <person name="Burmester A."/>
            <person name="Shelest E."/>
            <person name="Gloeckner G."/>
            <person name="Heddergott C."/>
            <person name="Schindler S."/>
            <person name="Staib P."/>
            <person name="Heidel A."/>
            <person name="Felder M."/>
            <person name="Petzold A."/>
            <person name="Szafranski K."/>
            <person name="Feuermann M."/>
            <person name="Pedruzzi I."/>
            <person name="Priebe S."/>
            <person name="Groth M."/>
            <person name="Winkler R."/>
            <person name="Li W."/>
            <person name="Kniemeyer O."/>
            <person name="Schroeckh V."/>
            <person name="Hertweck C."/>
            <person name="Hube B."/>
            <person name="White T.C."/>
            <person name="Platzer M."/>
            <person name="Guthke R."/>
            <person name="Heitman J."/>
            <person name="Woestemeyer J."/>
            <person name="Zipfel P.F."/>
            <person name="Monod M."/>
            <person name="Brakhage A.A."/>
        </authorList>
    </citation>
    <scope>NUCLEOTIDE SEQUENCE [LARGE SCALE GENOMIC DNA]</scope>
    <source>
        <strain evidence="11">ATCC MYA-4681 / CBS 112371</strain>
    </source>
</reference>
<dbReference type="PANTHER" id="PTHR10516:SF443">
    <property type="entry name" value="FK506-BINDING PROTEIN 59-RELATED"/>
    <property type="match status" value="1"/>
</dbReference>
<comment type="caution">
    <text evidence="10">The sequence shown here is derived from an EMBL/GenBank/DDBJ whole genome shotgun (WGS) entry which is preliminary data.</text>
</comment>
<dbReference type="RefSeq" id="XP_003010203.1">
    <property type="nucleotide sequence ID" value="XM_003010157.1"/>
</dbReference>
<dbReference type="GO" id="GO:0005737">
    <property type="term" value="C:cytoplasm"/>
    <property type="evidence" value="ECO:0007669"/>
    <property type="project" value="TreeGrafter"/>
</dbReference>
<name>D4B515_ARTBC</name>